<keyword evidence="1" id="KW-0472">Membrane</keyword>
<name>A0A2C9UDM1_MANES</name>
<dbReference type="AlphaFoldDB" id="A0A2C9UDM1"/>
<organism evidence="2">
    <name type="scientific">Manihot esculenta</name>
    <name type="common">Cassava</name>
    <name type="synonym">Jatropha manihot</name>
    <dbReference type="NCBI Taxonomy" id="3983"/>
    <lineage>
        <taxon>Eukaryota</taxon>
        <taxon>Viridiplantae</taxon>
        <taxon>Streptophyta</taxon>
        <taxon>Embryophyta</taxon>
        <taxon>Tracheophyta</taxon>
        <taxon>Spermatophyta</taxon>
        <taxon>Magnoliopsida</taxon>
        <taxon>eudicotyledons</taxon>
        <taxon>Gunneridae</taxon>
        <taxon>Pentapetalae</taxon>
        <taxon>rosids</taxon>
        <taxon>fabids</taxon>
        <taxon>Malpighiales</taxon>
        <taxon>Euphorbiaceae</taxon>
        <taxon>Crotonoideae</taxon>
        <taxon>Manihoteae</taxon>
        <taxon>Manihot</taxon>
    </lineage>
</organism>
<keyword evidence="1" id="KW-1133">Transmembrane helix</keyword>
<proteinExistence type="predicted"/>
<sequence>MWQFHPLLVVRETLIPLITLISTVILTRAIRVFLVQSLEKVCDLLVHDIAATGFFGFAFSCMFVQFIASFVYLVH</sequence>
<accession>A0A2C9UDM1</accession>
<protein>
    <submittedName>
        <fullName evidence="2">Uncharacterized protein</fullName>
    </submittedName>
</protein>
<gene>
    <name evidence="2" type="ORF">MANES_15G033400</name>
</gene>
<feature type="transmembrane region" description="Helical" evidence="1">
    <location>
        <begin position="12"/>
        <end position="34"/>
    </location>
</feature>
<feature type="transmembrane region" description="Helical" evidence="1">
    <location>
        <begin position="54"/>
        <end position="74"/>
    </location>
</feature>
<dbReference type="EMBL" id="CM004401">
    <property type="protein sequence ID" value="OAY28005.1"/>
    <property type="molecule type" value="Genomic_DNA"/>
</dbReference>
<evidence type="ECO:0000313" key="2">
    <source>
        <dbReference type="EMBL" id="OAY28005.1"/>
    </source>
</evidence>
<reference evidence="2" key="1">
    <citation type="submission" date="2016-02" db="EMBL/GenBank/DDBJ databases">
        <title>WGS assembly of Manihot esculenta.</title>
        <authorList>
            <person name="Bredeson J.V."/>
            <person name="Prochnik S.E."/>
            <person name="Lyons J.B."/>
            <person name="Schmutz J."/>
            <person name="Grimwood J."/>
            <person name="Vrebalov J."/>
            <person name="Bart R.S."/>
            <person name="Amuge T."/>
            <person name="Ferguson M.E."/>
            <person name="Green R."/>
            <person name="Putnam N."/>
            <person name="Stites J."/>
            <person name="Rounsley S."/>
            <person name="Rokhsar D.S."/>
        </authorList>
    </citation>
    <scope>NUCLEOTIDE SEQUENCE [LARGE SCALE GENOMIC DNA]</scope>
    <source>
        <tissue evidence="2">Leaf</tissue>
    </source>
</reference>
<keyword evidence="1" id="KW-0812">Transmembrane</keyword>
<evidence type="ECO:0000256" key="1">
    <source>
        <dbReference type="SAM" id="Phobius"/>
    </source>
</evidence>